<reference evidence="1" key="1">
    <citation type="submission" date="2020-04" db="EMBL/GenBank/DDBJ databases">
        <authorList>
            <person name="Alioto T."/>
            <person name="Alioto T."/>
            <person name="Gomez Garrido J."/>
        </authorList>
    </citation>
    <scope>NUCLEOTIDE SEQUENCE</scope>
    <source>
        <strain evidence="1">A484AB</strain>
    </source>
</reference>
<gene>
    <name evidence="1" type="ORF">PACLA_8A086119</name>
</gene>
<organism evidence="1 2">
    <name type="scientific">Paramuricea clavata</name>
    <name type="common">Red gorgonian</name>
    <name type="synonym">Violescent sea-whip</name>
    <dbReference type="NCBI Taxonomy" id="317549"/>
    <lineage>
        <taxon>Eukaryota</taxon>
        <taxon>Metazoa</taxon>
        <taxon>Cnidaria</taxon>
        <taxon>Anthozoa</taxon>
        <taxon>Octocorallia</taxon>
        <taxon>Malacalcyonacea</taxon>
        <taxon>Plexauridae</taxon>
        <taxon>Paramuricea</taxon>
    </lineage>
</organism>
<dbReference type="OrthoDB" id="10539752at2759"/>
<keyword evidence="2" id="KW-1185">Reference proteome</keyword>
<proteinExistence type="predicted"/>
<feature type="non-terminal residue" evidence="1">
    <location>
        <position position="154"/>
    </location>
</feature>
<dbReference type="AlphaFoldDB" id="A0A6S7J920"/>
<name>A0A6S7J920_PARCT</name>
<evidence type="ECO:0000313" key="1">
    <source>
        <dbReference type="EMBL" id="CAB4026524.1"/>
    </source>
</evidence>
<dbReference type="Proteomes" id="UP001152795">
    <property type="component" value="Unassembled WGS sequence"/>
</dbReference>
<evidence type="ECO:0000313" key="2">
    <source>
        <dbReference type="Proteomes" id="UP001152795"/>
    </source>
</evidence>
<comment type="caution">
    <text evidence="1">The sequence shown here is derived from an EMBL/GenBank/DDBJ whole genome shotgun (WGS) entry which is preliminary data.</text>
</comment>
<accession>A0A6S7J920</accession>
<sequence>MEKFCTFIFTLLWVKLAVNGTSTPNPRKPIFTSTPDKSNLVLVGKNIKLEWNFKFRSASDIRRIVLFSYGLHKKAKTTIASRVIKSGIFQYNPYILERQKLFVCEISLKEGGIGKASISILNVQFDHTYDYGISVKMTERHLAPAENVVSLKVV</sequence>
<protein>
    <submittedName>
        <fullName evidence="1">Uncharacterized protein</fullName>
    </submittedName>
</protein>
<dbReference type="EMBL" id="CACRXK020014246">
    <property type="protein sequence ID" value="CAB4026524.1"/>
    <property type="molecule type" value="Genomic_DNA"/>
</dbReference>